<reference evidence="2" key="1">
    <citation type="journal article" date="2019" name="Int. J. Syst. Evol. Microbiol.">
        <title>The Global Catalogue of Microorganisms (GCM) 10K type strain sequencing project: providing services to taxonomists for standard genome sequencing and annotation.</title>
        <authorList>
            <consortium name="The Broad Institute Genomics Platform"/>
            <consortium name="The Broad Institute Genome Sequencing Center for Infectious Disease"/>
            <person name="Wu L."/>
            <person name="Ma J."/>
        </authorList>
    </citation>
    <scope>NUCLEOTIDE SEQUENCE [LARGE SCALE GENOMIC DNA]</scope>
    <source>
        <strain evidence="2">CGMCC 1.12702</strain>
    </source>
</reference>
<keyword evidence="2" id="KW-1185">Reference proteome</keyword>
<comment type="caution">
    <text evidence="1">The sequence shown here is derived from an EMBL/GenBank/DDBJ whole genome shotgun (WGS) entry which is preliminary data.</text>
</comment>
<evidence type="ECO:0000313" key="2">
    <source>
        <dbReference type="Proteomes" id="UP001597400"/>
    </source>
</evidence>
<dbReference type="EMBL" id="JBHUGS010000001">
    <property type="protein sequence ID" value="MFD1949916.1"/>
    <property type="molecule type" value="Genomic_DNA"/>
</dbReference>
<proteinExistence type="predicted"/>
<organism evidence="1 2">
    <name type="scientific">Sphingomonas arantia</name>
    <dbReference type="NCBI Taxonomy" id="1460676"/>
    <lineage>
        <taxon>Bacteria</taxon>
        <taxon>Pseudomonadati</taxon>
        <taxon>Pseudomonadota</taxon>
        <taxon>Alphaproteobacteria</taxon>
        <taxon>Sphingomonadales</taxon>
        <taxon>Sphingomonadaceae</taxon>
        <taxon>Sphingomonas</taxon>
    </lineage>
</organism>
<accession>A0ABW4TY50</accession>
<sequence length="46" mass="4971">MPTSPAASPWRRETTRATPDMVADAALAFNRTLLPRAAAATFQNLL</sequence>
<gene>
    <name evidence="1" type="ORF">ACFSGX_03920</name>
</gene>
<evidence type="ECO:0000313" key="1">
    <source>
        <dbReference type="EMBL" id="MFD1949916.1"/>
    </source>
</evidence>
<protein>
    <submittedName>
        <fullName evidence="1">Uncharacterized protein</fullName>
    </submittedName>
</protein>
<name>A0ABW4TY50_9SPHN</name>
<dbReference type="Proteomes" id="UP001597400">
    <property type="component" value="Unassembled WGS sequence"/>
</dbReference>
<dbReference type="RefSeq" id="WP_380927628.1">
    <property type="nucleotide sequence ID" value="NZ_JBHUGS010000001.1"/>
</dbReference>